<feature type="region of interest" description="Disordered" evidence="1">
    <location>
        <begin position="35"/>
        <end position="71"/>
    </location>
</feature>
<dbReference type="EMBL" id="NPDU01000022">
    <property type="protein sequence ID" value="PJZ62006.1"/>
    <property type="molecule type" value="Genomic_DNA"/>
</dbReference>
<sequence length="200" mass="23104">MKQNTKRISFTILLLAFSEEPIYPEEVENRVVYFEESSEETKTQKTENSTGKETKIPSRVPLSAEQKDEKAFPSDENFAKQEILKIEEEWNRYSPEDPKKLAAKLSTLGAIKQKFRDYKTAILFYEQSLAIQDRLGENKSREYALTLYLKSIAEFRIGQTCRAVVSIQSVIEIYHFLGDVDSAIQAEDSFKKYSSFCPKN</sequence>
<accession>A0A2M9YQV0</accession>
<dbReference type="AlphaFoldDB" id="A0A2M9YQV0"/>
<dbReference type="InterPro" id="IPR011990">
    <property type="entry name" value="TPR-like_helical_dom_sf"/>
</dbReference>
<comment type="caution">
    <text evidence="2">The sequence shown here is derived from an EMBL/GenBank/DDBJ whole genome shotgun (WGS) entry which is preliminary data.</text>
</comment>
<evidence type="ECO:0000313" key="4">
    <source>
        <dbReference type="Proteomes" id="UP000232149"/>
    </source>
</evidence>
<organism evidence="2 5">
    <name type="scientific">Leptospira adleri</name>
    <dbReference type="NCBI Taxonomy" id="2023186"/>
    <lineage>
        <taxon>Bacteria</taxon>
        <taxon>Pseudomonadati</taxon>
        <taxon>Spirochaetota</taxon>
        <taxon>Spirochaetia</taxon>
        <taxon>Leptospirales</taxon>
        <taxon>Leptospiraceae</taxon>
        <taxon>Leptospira</taxon>
    </lineage>
</organism>
<evidence type="ECO:0000313" key="5">
    <source>
        <dbReference type="Proteomes" id="UP000232188"/>
    </source>
</evidence>
<dbReference type="Proteomes" id="UP000232149">
    <property type="component" value="Unassembled WGS sequence"/>
</dbReference>
<evidence type="ECO:0000313" key="3">
    <source>
        <dbReference type="EMBL" id="PJZ62006.1"/>
    </source>
</evidence>
<evidence type="ECO:0000313" key="2">
    <source>
        <dbReference type="EMBL" id="PJZ53918.1"/>
    </source>
</evidence>
<gene>
    <name evidence="3" type="ORF">CH376_10105</name>
    <name evidence="2" type="ORF">CH380_07900</name>
</gene>
<feature type="compositionally biased region" description="Basic and acidic residues" evidence="1">
    <location>
        <begin position="39"/>
        <end position="56"/>
    </location>
</feature>
<dbReference type="Proteomes" id="UP000232188">
    <property type="component" value="Unassembled WGS sequence"/>
</dbReference>
<evidence type="ECO:0008006" key="6">
    <source>
        <dbReference type="Google" id="ProtNLM"/>
    </source>
</evidence>
<proteinExistence type="predicted"/>
<reference evidence="4 5" key="1">
    <citation type="submission" date="2017-07" db="EMBL/GenBank/DDBJ databases">
        <title>Leptospira spp. isolated from tropical soils.</title>
        <authorList>
            <person name="Thibeaux R."/>
            <person name="Iraola G."/>
            <person name="Ferres I."/>
            <person name="Bierque E."/>
            <person name="Girault D."/>
            <person name="Soupe-Gilbert M.-E."/>
            <person name="Picardeau M."/>
            <person name="Goarant C."/>
        </authorList>
    </citation>
    <scope>NUCLEOTIDE SEQUENCE [LARGE SCALE GENOMIC DNA]</scope>
    <source>
        <strain evidence="2 5">FH2-B-C1</strain>
        <strain evidence="3 4">FH2-B-D1</strain>
    </source>
</reference>
<dbReference type="SUPFAM" id="SSF48452">
    <property type="entry name" value="TPR-like"/>
    <property type="match status" value="1"/>
</dbReference>
<dbReference type="EMBL" id="NPDV01000005">
    <property type="protein sequence ID" value="PJZ53918.1"/>
    <property type="molecule type" value="Genomic_DNA"/>
</dbReference>
<name>A0A2M9YQV0_9LEPT</name>
<keyword evidence="4" id="KW-1185">Reference proteome</keyword>
<evidence type="ECO:0000256" key="1">
    <source>
        <dbReference type="SAM" id="MobiDB-lite"/>
    </source>
</evidence>
<protein>
    <recommendedName>
        <fullName evidence="6">Tetratricopeptide repeat protein</fullName>
    </recommendedName>
</protein>
<dbReference type="Gene3D" id="1.25.40.10">
    <property type="entry name" value="Tetratricopeptide repeat domain"/>
    <property type="match status" value="1"/>
</dbReference>